<sequence length="139" mass="15378">MDKKAIISVVSKQKGNDDDIIEVVTPGKYYKKGQKYYAVYEESELSGMEGTTTILKIGQDEFTIIRKGTIDAKMVFKNEFKDHILYSTPQGALGLSMDILDVKVDVNDDGGLVYANYNLNLGEGQSLSTEINVKIKAIS</sequence>
<evidence type="ECO:0000313" key="2">
    <source>
        <dbReference type="Proteomes" id="UP001224418"/>
    </source>
</evidence>
<comment type="caution">
    <text evidence="1">The sequence shown here is derived from an EMBL/GenBank/DDBJ whole genome shotgun (WGS) entry which is preliminary data.</text>
</comment>
<dbReference type="Gene3D" id="2.40.128.20">
    <property type="match status" value="1"/>
</dbReference>
<dbReference type="Proteomes" id="UP001224418">
    <property type="component" value="Unassembled WGS sequence"/>
</dbReference>
<dbReference type="EMBL" id="JAUSWN010000001">
    <property type="protein sequence ID" value="MDQ0478380.1"/>
    <property type="molecule type" value="Genomic_DNA"/>
</dbReference>
<organism evidence="1 2">
    <name type="scientific">Hathewaya limosa</name>
    <name type="common">Clostridium limosum</name>
    <dbReference type="NCBI Taxonomy" id="1536"/>
    <lineage>
        <taxon>Bacteria</taxon>
        <taxon>Bacillati</taxon>
        <taxon>Bacillota</taxon>
        <taxon>Clostridia</taxon>
        <taxon>Eubacteriales</taxon>
        <taxon>Clostridiaceae</taxon>
        <taxon>Hathewaya</taxon>
    </lineage>
</organism>
<dbReference type="RefSeq" id="WP_307354697.1">
    <property type="nucleotide sequence ID" value="NZ_BAAACJ010000024.1"/>
</dbReference>
<name>A0ABU0JMU4_HATLI</name>
<keyword evidence="2" id="KW-1185">Reference proteome</keyword>
<gene>
    <name evidence="1" type="ORF">QOZ93_000081</name>
</gene>
<dbReference type="SUPFAM" id="SSF50814">
    <property type="entry name" value="Lipocalins"/>
    <property type="match status" value="1"/>
</dbReference>
<proteinExistence type="predicted"/>
<protein>
    <submittedName>
        <fullName evidence="1">Uncharacterized beta-barrel protein YwiB (DUF1934 family)</fullName>
    </submittedName>
</protein>
<accession>A0ABU0JMU4</accession>
<dbReference type="InterPro" id="IPR015231">
    <property type="entry name" value="DUF1934"/>
</dbReference>
<dbReference type="Pfam" id="PF09148">
    <property type="entry name" value="DUF1934"/>
    <property type="match status" value="1"/>
</dbReference>
<dbReference type="InterPro" id="IPR012674">
    <property type="entry name" value="Calycin"/>
</dbReference>
<evidence type="ECO:0000313" key="1">
    <source>
        <dbReference type="EMBL" id="MDQ0478380.1"/>
    </source>
</evidence>
<reference evidence="1 2" key="1">
    <citation type="submission" date="2023-07" db="EMBL/GenBank/DDBJ databases">
        <title>Genomic Encyclopedia of Type Strains, Phase IV (KMG-IV): sequencing the most valuable type-strain genomes for metagenomic binning, comparative biology and taxonomic classification.</title>
        <authorList>
            <person name="Goeker M."/>
        </authorList>
    </citation>
    <scope>NUCLEOTIDE SEQUENCE [LARGE SCALE GENOMIC DNA]</scope>
    <source>
        <strain evidence="1 2">DSM 1400</strain>
    </source>
</reference>